<feature type="compositionally biased region" description="Basic and acidic residues" evidence="1">
    <location>
        <begin position="1"/>
        <end position="16"/>
    </location>
</feature>
<accession>D7KNS1</accession>
<reference evidence="3" key="1">
    <citation type="journal article" date="2011" name="Nat. Genet.">
        <title>The Arabidopsis lyrata genome sequence and the basis of rapid genome size change.</title>
        <authorList>
            <person name="Hu T.T."/>
            <person name="Pattyn P."/>
            <person name="Bakker E.G."/>
            <person name="Cao J."/>
            <person name="Cheng J.-F."/>
            <person name="Clark R.M."/>
            <person name="Fahlgren N."/>
            <person name="Fawcett J.A."/>
            <person name="Grimwood J."/>
            <person name="Gundlach H."/>
            <person name="Haberer G."/>
            <person name="Hollister J.D."/>
            <person name="Ossowski S."/>
            <person name="Ottilar R.P."/>
            <person name="Salamov A.A."/>
            <person name="Schneeberger K."/>
            <person name="Spannagl M."/>
            <person name="Wang X."/>
            <person name="Yang L."/>
            <person name="Nasrallah M.E."/>
            <person name="Bergelson J."/>
            <person name="Carrington J.C."/>
            <person name="Gaut B.S."/>
            <person name="Schmutz J."/>
            <person name="Mayer K.F.X."/>
            <person name="Van de Peer Y."/>
            <person name="Grigoriev I.V."/>
            <person name="Nordborg M."/>
            <person name="Weigel D."/>
            <person name="Guo Y.-L."/>
        </authorList>
    </citation>
    <scope>NUCLEOTIDE SEQUENCE [LARGE SCALE GENOMIC DNA]</scope>
    <source>
        <strain evidence="3">cv. MN47</strain>
    </source>
</reference>
<evidence type="ECO:0000313" key="3">
    <source>
        <dbReference type="Proteomes" id="UP000008694"/>
    </source>
</evidence>
<gene>
    <name evidence="2" type="ORF">ARALYDRAFT_681555</name>
</gene>
<feature type="region of interest" description="Disordered" evidence="1">
    <location>
        <begin position="1"/>
        <end position="91"/>
    </location>
</feature>
<dbReference type="Gramene" id="Al_scaffold_0001_3878">
    <property type="protein sequence ID" value="Al_scaffold_0001_3878"/>
    <property type="gene ID" value="Al_scaffold_0001_3878"/>
</dbReference>
<dbReference type="Proteomes" id="UP000008694">
    <property type="component" value="Unassembled WGS sequence"/>
</dbReference>
<proteinExistence type="predicted"/>
<feature type="compositionally biased region" description="Polar residues" evidence="1">
    <location>
        <begin position="42"/>
        <end position="72"/>
    </location>
</feature>
<feature type="region of interest" description="Disordered" evidence="1">
    <location>
        <begin position="105"/>
        <end position="142"/>
    </location>
</feature>
<dbReference type="AlphaFoldDB" id="D7KNS1"/>
<evidence type="ECO:0000256" key="1">
    <source>
        <dbReference type="SAM" id="MobiDB-lite"/>
    </source>
</evidence>
<dbReference type="HOGENOM" id="CLU_1671712_0_0_1"/>
<protein>
    <submittedName>
        <fullName evidence="2">Predicted protein</fullName>
    </submittedName>
</protein>
<dbReference type="EMBL" id="GL348713">
    <property type="protein sequence ID" value="EFH70244.1"/>
    <property type="molecule type" value="Genomic_DNA"/>
</dbReference>
<name>D7KNS1_ARALL</name>
<organism evidence="3">
    <name type="scientific">Arabidopsis lyrata subsp. lyrata</name>
    <name type="common">Lyre-leaved rock-cress</name>
    <dbReference type="NCBI Taxonomy" id="81972"/>
    <lineage>
        <taxon>Eukaryota</taxon>
        <taxon>Viridiplantae</taxon>
        <taxon>Streptophyta</taxon>
        <taxon>Embryophyta</taxon>
        <taxon>Tracheophyta</taxon>
        <taxon>Spermatophyta</taxon>
        <taxon>Magnoliopsida</taxon>
        <taxon>eudicotyledons</taxon>
        <taxon>Gunneridae</taxon>
        <taxon>Pentapetalae</taxon>
        <taxon>rosids</taxon>
        <taxon>malvids</taxon>
        <taxon>Brassicales</taxon>
        <taxon>Brassicaceae</taxon>
        <taxon>Camelineae</taxon>
        <taxon>Arabidopsis</taxon>
    </lineage>
</organism>
<evidence type="ECO:0000313" key="2">
    <source>
        <dbReference type="EMBL" id="EFH70244.1"/>
    </source>
</evidence>
<sequence>MRSRSDLWSRDKERTKSIPTTPKKINSRTSNRTETKETTTTAIDAQIQQGRNTMNRQKQPKTSLQLETPQNLTDDRSTTRSRLKLSREQSLRESRVLLHRHQLCERSHHQNTPPTLHKPNKLTNNYTSEQERPCSGAVEATGASQRDLDLFLERRMRF</sequence>
<keyword evidence="3" id="KW-1185">Reference proteome</keyword>